<keyword evidence="5" id="KW-1185">Reference proteome</keyword>
<sequence>MVRLVIILVVAVVIGGGLMAYRAGKLPFLSGDGPIIIQNDPGSGAAKSGKSAMSGPALPVIAEHAVLTPDNTVVEAVGTGRSAMGVQLYPPVAGEVKDVLVRAGDQVKTGQVLLILDSAREKLARDLAAVQVRDTKQMLDRYEKARPKGAVSDSEVDSARAALAEARIRLDQAGVDLDDRTILAPFDGMMGIPAVEVGDRIDKTTMIATLDNVDSVLVDFEVSETRFRDVQPGQSLRVETWSLPGEKFEGVVDAIGSRVDPESRTFSVRARIPNPSGRLRSGMSFAVYIDIAGKSYPSVPEISVLWGDGGTYVWRIEGEKASRVPVRVVKRTNGRILLDGPVSQGDLIVVEGVQRLRPGRNVAATIRGDDQQGIAQRSESSDGGS</sequence>
<feature type="domain" description="CzcB-like barrel-sandwich hybrid" evidence="3">
    <location>
        <begin position="87"/>
        <end position="210"/>
    </location>
</feature>
<dbReference type="PANTHER" id="PTHR30469">
    <property type="entry name" value="MULTIDRUG RESISTANCE PROTEIN MDTA"/>
    <property type="match status" value="1"/>
</dbReference>
<dbReference type="InterPro" id="IPR058647">
    <property type="entry name" value="BSH_CzcB-like"/>
</dbReference>
<dbReference type="Gene3D" id="2.40.50.100">
    <property type="match status" value="1"/>
</dbReference>
<dbReference type="EMBL" id="JFKA01000002">
    <property type="protein sequence ID" value="OSQ39387.1"/>
    <property type="molecule type" value="Genomic_DNA"/>
</dbReference>
<feature type="domain" description="CusB-like beta-barrel" evidence="2">
    <location>
        <begin position="218"/>
        <end position="288"/>
    </location>
</feature>
<evidence type="ECO:0000313" key="5">
    <source>
        <dbReference type="Proteomes" id="UP000193391"/>
    </source>
</evidence>
<dbReference type="FunFam" id="2.40.30.170:FF:000010">
    <property type="entry name" value="Efflux RND transporter periplasmic adaptor subunit"/>
    <property type="match status" value="1"/>
</dbReference>
<accession>A0A1Y2L2I4</accession>
<dbReference type="InterPro" id="IPR006143">
    <property type="entry name" value="RND_pump_MFP"/>
</dbReference>
<dbReference type="Gene3D" id="1.10.287.470">
    <property type="entry name" value="Helix hairpin bin"/>
    <property type="match status" value="1"/>
</dbReference>
<comment type="similarity">
    <text evidence="1">Belongs to the membrane fusion protein (MFP) (TC 8.A.1) family.</text>
</comment>
<dbReference type="Pfam" id="PF25973">
    <property type="entry name" value="BSH_CzcB"/>
    <property type="match status" value="1"/>
</dbReference>
<dbReference type="PANTHER" id="PTHR30469:SF16">
    <property type="entry name" value="HAE1 FAMILY EFFLUX PUMP MFP COMPONENT"/>
    <property type="match status" value="1"/>
</dbReference>
<dbReference type="Gene3D" id="2.40.420.20">
    <property type="match status" value="1"/>
</dbReference>
<dbReference type="NCBIfam" id="TIGR01730">
    <property type="entry name" value="RND_mfp"/>
    <property type="match status" value="1"/>
</dbReference>
<gene>
    <name evidence="4" type="ORF">TMES_04790</name>
</gene>
<dbReference type="STRING" id="1293891.TMES_04790"/>
<evidence type="ECO:0000259" key="3">
    <source>
        <dbReference type="Pfam" id="PF25973"/>
    </source>
</evidence>
<proteinExistence type="inferred from homology"/>
<dbReference type="InterPro" id="IPR058792">
    <property type="entry name" value="Beta-barrel_RND_2"/>
</dbReference>
<evidence type="ECO:0000259" key="2">
    <source>
        <dbReference type="Pfam" id="PF25954"/>
    </source>
</evidence>
<dbReference type="GO" id="GO:1990281">
    <property type="term" value="C:efflux pump complex"/>
    <property type="evidence" value="ECO:0007669"/>
    <property type="project" value="TreeGrafter"/>
</dbReference>
<organism evidence="4 5">
    <name type="scientific">Thalassospira mesophila</name>
    <dbReference type="NCBI Taxonomy" id="1293891"/>
    <lineage>
        <taxon>Bacteria</taxon>
        <taxon>Pseudomonadati</taxon>
        <taxon>Pseudomonadota</taxon>
        <taxon>Alphaproteobacteria</taxon>
        <taxon>Rhodospirillales</taxon>
        <taxon>Thalassospiraceae</taxon>
        <taxon>Thalassospira</taxon>
    </lineage>
</organism>
<dbReference type="Pfam" id="PF25954">
    <property type="entry name" value="Beta-barrel_RND_2"/>
    <property type="match status" value="1"/>
</dbReference>
<protein>
    <submittedName>
        <fullName evidence="4">RND transporter</fullName>
    </submittedName>
</protein>
<dbReference type="SUPFAM" id="SSF111369">
    <property type="entry name" value="HlyD-like secretion proteins"/>
    <property type="match status" value="1"/>
</dbReference>
<dbReference type="Gene3D" id="2.40.30.170">
    <property type="match status" value="1"/>
</dbReference>
<name>A0A1Y2L2I4_9PROT</name>
<dbReference type="GO" id="GO:0015562">
    <property type="term" value="F:efflux transmembrane transporter activity"/>
    <property type="evidence" value="ECO:0007669"/>
    <property type="project" value="TreeGrafter"/>
</dbReference>
<dbReference type="Proteomes" id="UP000193391">
    <property type="component" value="Unassembled WGS sequence"/>
</dbReference>
<reference evidence="4 5" key="1">
    <citation type="submission" date="2014-03" db="EMBL/GenBank/DDBJ databases">
        <title>The draft genome sequence of Thalassospira mesophila JCM 18969.</title>
        <authorList>
            <person name="Lai Q."/>
            <person name="Shao Z."/>
        </authorList>
    </citation>
    <scope>NUCLEOTIDE SEQUENCE [LARGE SCALE GENOMIC DNA]</scope>
    <source>
        <strain evidence="4 5">JCM 18969</strain>
    </source>
</reference>
<evidence type="ECO:0000313" key="4">
    <source>
        <dbReference type="EMBL" id="OSQ39387.1"/>
    </source>
</evidence>
<evidence type="ECO:0000256" key="1">
    <source>
        <dbReference type="ARBA" id="ARBA00009477"/>
    </source>
</evidence>
<comment type="caution">
    <text evidence="4">The sequence shown here is derived from an EMBL/GenBank/DDBJ whole genome shotgun (WGS) entry which is preliminary data.</text>
</comment>
<dbReference type="AlphaFoldDB" id="A0A1Y2L2I4"/>